<dbReference type="VEuPathDB" id="VectorBase:GBRI033415"/>
<dbReference type="EnsemblMetazoa" id="GBRI033415-RA">
    <property type="protein sequence ID" value="GBRI033415-PA"/>
    <property type="gene ID" value="GBRI033415"/>
</dbReference>
<dbReference type="Proteomes" id="UP000091820">
    <property type="component" value="Unassembled WGS sequence"/>
</dbReference>
<protein>
    <submittedName>
        <fullName evidence="1">Uncharacterized protein</fullName>
    </submittedName>
</protein>
<accession>A0A1A9WUY5</accession>
<dbReference type="AlphaFoldDB" id="A0A1A9WUY5"/>
<keyword evidence="2" id="KW-1185">Reference proteome</keyword>
<evidence type="ECO:0000313" key="2">
    <source>
        <dbReference type="Proteomes" id="UP000091820"/>
    </source>
</evidence>
<evidence type="ECO:0000313" key="1">
    <source>
        <dbReference type="EnsemblMetazoa" id="GBRI033415-PA"/>
    </source>
</evidence>
<organism evidence="1 2">
    <name type="scientific">Glossina brevipalpis</name>
    <dbReference type="NCBI Taxonomy" id="37001"/>
    <lineage>
        <taxon>Eukaryota</taxon>
        <taxon>Metazoa</taxon>
        <taxon>Ecdysozoa</taxon>
        <taxon>Arthropoda</taxon>
        <taxon>Hexapoda</taxon>
        <taxon>Insecta</taxon>
        <taxon>Pterygota</taxon>
        <taxon>Neoptera</taxon>
        <taxon>Endopterygota</taxon>
        <taxon>Diptera</taxon>
        <taxon>Brachycera</taxon>
        <taxon>Muscomorpha</taxon>
        <taxon>Hippoboscoidea</taxon>
        <taxon>Glossinidae</taxon>
        <taxon>Glossina</taxon>
    </lineage>
</organism>
<proteinExistence type="predicted"/>
<reference evidence="1" key="2">
    <citation type="submission" date="2020-05" db="UniProtKB">
        <authorList>
            <consortium name="EnsemblMetazoa"/>
        </authorList>
    </citation>
    <scope>IDENTIFICATION</scope>
    <source>
        <strain evidence="1">IAEA</strain>
    </source>
</reference>
<reference evidence="2" key="1">
    <citation type="submission" date="2014-03" db="EMBL/GenBank/DDBJ databases">
        <authorList>
            <person name="Aksoy S."/>
            <person name="Warren W."/>
            <person name="Wilson R.K."/>
        </authorList>
    </citation>
    <scope>NUCLEOTIDE SEQUENCE [LARGE SCALE GENOMIC DNA]</scope>
    <source>
        <strain evidence="2">IAEA</strain>
    </source>
</reference>
<name>A0A1A9WUY5_9MUSC</name>
<sequence length="218" mass="24910">MKCINSSLSEASNSSKVSNKISELKTFHYSDNISELQQLDDVKLLSRSCEIIKYTSRKTQQLTRDFIKELPTALGLRQGLPPGPGLPQGSLLAYCTITIKTLLSNLLLSLFSSIKGHLSFSVIKIFSNIGLPFAIATAHFYHLRLLRHHVHITLKYYPLLYRHSYVVPYKSVLQHVASNDDDDDDDDYDDDDYDEVVDYEITELVHIWQQPDQDISYV</sequence>